<reference evidence="4" key="1">
    <citation type="submission" date="2023-07" db="EMBL/GenBank/DDBJ databases">
        <title>Genomic Encyclopedia of Type Strains, Phase IV (KMG-IV): sequencing the most valuable type-strain genomes for metagenomic binning, comparative biology and taxonomic classification.</title>
        <authorList>
            <person name="Goeker M."/>
        </authorList>
    </citation>
    <scope>NUCLEOTIDE SEQUENCE</scope>
    <source>
        <strain evidence="4">DSM 26174</strain>
    </source>
</reference>
<dbReference type="EC" id="2.5.1.3" evidence="4"/>
<keyword evidence="5" id="KW-1185">Reference proteome</keyword>
<dbReference type="RefSeq" id="WP_309943270.1">
    <property type="nucleotide sequence ID" value="NZ_AP025308.1"/>
</dbReference>
<name>A0AAE3XT72_9BACT</name>
<dbReference type="Pfam" id="PF02581">
    <property type="entry name" value="TMP-TENI"/>
    <property type="match status" value="1"/>
</dbReference>
<evidence type="ECO:0000313" key="4">
    <source>
        <dbReference type="EMBL" id="MDR6242000.1"/>
    </source>
</evidence>
<sequence>MEIILFTRPDFFDEELDLIVKLFERDLGILHLRKPQATIEQYREWLNKLPEEFHPRIRLHHYHELANEYNLGGIHFTEYARKLAPNPYKGKHKASTGFHTLEEYKSDKGKYEYVFLSPVFNSISKRGYSSKFIDNELIESLENTPKKTIALGGISKMNIHKCLSMGFDGVALLGAIWNSQDPLIAWKDIVKWEEKFN</sequence>
<evidence type="ECO:0000313" key="5">
    <source>
        <dbReference type="Proteomes" id="UP001185092"/>
    </source>
</evidence>
<protein>
    <submittedName>
        <fullName evidence="4">Thiamine-phosphate pyrophosphorylase</fullName>
        <ecNumber evidence="4">2.5.1.3</ecNumber>
    </submittedName>
</protein>
<dbReference type="GO" id="GO:0005737">
    <property type="term" value="C:cytoplasm"/>
    <property type="evidence" value="ECO:0007669"/>
    <property type="project" value="TreeGrafter"/>
</dbReference>
<dbReference type="GO" id="GO:0004789">
    <property type="term" value="F:thiamine-phosphate diphosphorylase activity"/>
    <property type="evidence" value="ECO:0007669"/>
    <property type="project" value="UniProtKB-EC"/>
</dbReference>
<dbReference type="AlphaFoldDB" id="A0AAE3XT72"/>
<keyword evidence="2" id="KW-0784">Thiamine biosynthesis</keyword>
<dbReference type="InterPro" id="IPR013785">
    <property type="entry name" value="Aldolase_TIM"/>
</dbReference>
<dbReference type="EMBL" id="JAVDQD010000015">
    <property type="protein sequence ID" value="MDR6242000.1"/>
    <property type="molecule type" value="Genomic_DNA"/>
</dbReference>
<comment type="pathway">
    <text evidence="1">Cofactor biosynthesis; thiamine diphosphate biosynthesis.</text>
</comment>
<dbReference type="GO" id="GO:0009228">
    <property type="term" value="P:thiamine biosynthetic process"/>
    <property type="evidence" value="ECO:0007669"/>
    <property type="project" value="UniProtKB-KW"/>
</dbReference>
<organism evidence="4 5">
    <name type="scientific">Aureibacter tunicatorum</name>
    <dbReference type="NCBI Taxonomy" id="866807"/>
    <lineage>
        <taxon>Bacteria</taxon>
        <taxon>Pseudomonadati</taxon>
        <taxon>Bacteroidota</taxon>
        <taxon>Cytophagia</taxon>
        <taxon>Cytophagales</taxon>
        <taxon>Persicobacteraceae</taxon>
        <taxon>Aureibacter</taxon>
    </lineage>
</organism>
<dbReference type="CDD" id="cd00564">
    <property type="entry name" value="TMP_TenI"/>
    <property type="match status" value="1"/>
</dbReference>
<dbReference type="Gene3D" id="3.20.20.70">
    <property type="entry name" value="Aldolase class I"/>
    <property type="match status" value="1"/>
</dbReference>
<comment type="caution">
    <text evidence="4">The sequence shown here is derived from an EMBL/GenBank/DDBJ whole genome shotgun (WGS) entry which is preliminary data.</text>
</comment>
<dbReference type="InterPro" id="IPR036206">
    <property type="entry name" value="ThiamineP_synth_sf"/>
</dbReference>
<dbReference type="Proteomes" id="UP001185092">
    <property type="component" value="Unassembled WGS sequence"/>
</dbReference>
<proteinExistence type="predicted"/>
<dbReference type="InterPro" id="IPR022998">
    <property type="entry name" value="ThiamineP_synth_TenI"/>
</dbReference>
<evidence type="ECO:0000256" key="2">
    <source>
        <dbReference type="ARBA" id="ARBA00022977"/>
    </source>
</evidence>
<evidence type="ECO:0000256" key="1">
    <source>
        <dbReference type="ARBA" id="ARBA00004948"/>
    </source>
</evidence>
<dbReference type="PANTHER" id="PTHR20857">
    <property type="entry name" value="THIAMINE-PHOSPHATE PYROPHOSPHORYLASE"/>
    <property type="match status" value="1"/>
</dbReference>
<dbReference type="SUPFAM" id="SSF51391">
    <property type="entry name" value="Thiamin phosphate synthase"/>
    <property type="match status" value="1"/>
</dbReference>
<evidence type="ECO:0000259" key="3">
    <source>
        <dbReference type="Pfam" id="PF02581"/>
    </source>
</evidence>
<dbReference type="PANTHER" id="PTHR20857:SF15">
    <property type="entry name" value="THIAMINE-PHOSPHATE SYNTHASE"/>
    <property type="match status" value="1"/>
</dbReference>
<keyword evidence="4" id="KW-0808">Transferase</keyword>
<gene>
    <name evidence="4" type="ORF">HNQ88_005087</name>
</gene>
<feature type="domain" description="Thiamine phosphate synthase/TenI" evidence="3">
    <location>
        <begin position="13"/>
        <end position="176"/>
    </location>
</feature>
<accession>A0AAE3XT72</accession>